<accession>A0A0H3EEJ0</accession>
<gene>
    <name evidence="4" type="ordered locus">BBPR_1776</name>
</gene>
<reference evidence="4 5" key="1">
    <citation type="journal article" date="2010" name="Proc. Natl. Acad. Sci. U.S.A.">
        <title>Genome analysis of Bifidobacterium bifidum PRL2010 reveals metabolic pathways for host-derived glycan foraging.</title>
        <authorList>
            <person name="Turroni F."/>
            <person name="Bottacini F."/>
            <person name="Foroni E."/>
            <person name="Mulder I."/>
            <person name="Kim J.H."/>
            <person name="Zomer A."/>
            <person name="Sanchez B."/>
            <person name="Bidossi A."/>
            <person name="Ferrarini A."/>
            <person name="Giubellini V."/>
            <person name="Delledonne M."/>
            <person name="Henrissat B."/>
            <person name="Coutinho P."/>
            <person name="Oggioni M."/>
            <person name="Fitzgerald G.F."/>
            <person name="Mills D."/>
            <person name="Margolles A."/>
            <person name="Kelly D."/>
            <person name="van Sinderen D."/>
            <person name="Ventura M."/>
        </authorList>
    </citation>
    <scope>NUCLEOTIDE SEQUENCE [LARGE SCALE GENOMIC DNA]</scope>
    <source>
        <strain evidence="4 5">PRL2010</strain>
    </source>
</reference>
<dbReference type="EMBL" id="CP001840">
    <property type="protein sequence ID" value="ADP36793.1"/>
    <property type="molecule type" value="Genomic_DNA"/>
</dbReference>
<dbReference type="GO" id="GO:0016887">
    <property type="term" value="F:ATP hydrolysis activity"/>
    <property type="evidence" value="ECO:0007669"/>
    <property type="project" value="InterPro"/>
</dbReference>
<feature type="compositionally biased region" description="Low complexity" evidence="2">
    <location>
        <begin position="91"/>
        <end position="100"/>
    </location>
</feature>
<dbReference type="AlphaFoldDB" id="A0A0H3EEJ0"/>
<dbReference type="GO" id="GO:0022857">
    <property type="term" value="F:transmembrane transporter activity"/>
    <property type="evidence" value="ECO:0007669"/>
    <property type="project" value="TreeGrafter"/>
</dbReference>
<evidence type="ECO:0000313" key="5">
    <source>
        <dbReference type="Proteomes" id="UP000002312"/>
    </source>
</evidence>
<dbReference type="SUPFAM" id="SSF52540">
    <property type="entry name" value="P-loop containing nucleoside triphosphate hydrolases"/>
    <property type="match status" value="1"/>
</dbReference>
<dbReference type="PATRIC" id="fig|702459.3.peg.1834"/>
<dbReference type="PROSITE" id="PS50893">
    <property type="entry name" value="ABC_TRANSPORTER_2"/>
    <property type="match status" value="1"/>
</dbReference>
<keyword evidence="4" id="KW-0378">Hydrolase</keyword>
<feature type="compositionally biased region" description="Low complexity" evidence="2">
    <location>
        <begin position="27"/>
        <end position="49"/>
    </location>
</feature>
<evidence type="ECO:0000259" key="3">
    <source>
        <dbReference type="PROSITE" id="PS50893"/>
    </source>
</evidence>
<dbReference type="GO" id="GO:0005886">
    <property type="term" value="C:plasma membrane"/>
    <property type="evidence" value="ECO:0007669"/>
    <property type="project" value="TreeGrafter"/>
</dbReference>
<dbReference type="PANTHER" id="PTHR24220">
    <property type="entry name" value="IMPORT ATP-BINDING PROTEIN"/>
    <property type="match status" value="1"/>
</dbReference>
<feature type="domain" description="ABC transporter" evidence="3">
    <location>
        <begin position="227"/>
        <end position="439"/>
    </location>
</feature>
<protein>
    <submittedName>
        <fullName evidence="4">ABC-type sugar transport system</fullName>
        <ecNumber evidence="4">3.6.3.17</ecNumber>
    </submittedName>
</protein>
<comment type="similarity">
    <text evidence="1">Belongs to the ABC transporter superfamily.</text>
</comment>
<dbReference type="Pfam" id="PF00005">
    <property type="entry name" value="ABC_tran"/>
    <property type="match status" value="1"/>
</dbReference>
<name>A0A0H3EEJ0_BIFBP</name>
<keyword evidence="4" id="KW-0762">Sugar transport</keyword>
<keyword evidence="4" id="KW-0813">Transport</keyword>
<evidence type="ECO:0000313" key="4">
    <source>
        <dbReference type="EMBL" id="ADP36793.1"/>
    </source>
</evidence>
<dbReference type="RefSeq" id="WP_013390347.1">
    <property type="nucleotide sequence ID" value="NC_014638.1"/>
</dbReference>
<dbReference type="EC" id="3.6.3.17" evidence="4"/>
<feature type="compositionally biased region" description="Low complexity" evidence="2">
    <location>
        <begin position="125"/>
        <end position="147"/>
    </location>
</feature>
<dbReference type="PANTHER" id="PTHR24220:SF689">
    <property type="entry name" value="LIPOPROTEIN-RELEASING SYSTEM ATP-BINDING PROTEIN LOLD"/>
    <property type="match status" value="1"/>
</dbReference>
<sequence length="439" mass="46367">MNDTNTNKADDMNEDDVTLTGPEGENTAVESDAAADATADTATESPDAAGASDSTTVPDSVQFSIVFDDDGDDSDAIVIDAADAEIDTTAEADTTVATDGSAEEAPADDENPGDDTQDAAAQEPASADNTADNTSADTGDADTGTTAADTADENLDVAAANASKVNETLKLSTGGKTAGDGQKKTRAGRVTVASASVDPAMRLSSRIDKELKRSKADSIRLKSYPTFSMNKVTVTDKKSGRHVLDRMTQAFYAGHVYSVLLPDNDRVLHETLMGVMSGIIRPHDGNVMNKSANLLELEPGEVRGHRLGLVPQQYAVRDDMSAERNLVYAMDASGRTFLKPKPVIARELLHKVHFDVDTPNAPVGKLDVVEQRRVAIARAIACEAEVLIADEPTGGLNDDDSVEILQLLTSLTHGDPKRCVIILTESEAVANIAETIIKL</sequence>
<dbReference type="eggNOG" id="COG1136">
    <property type="taxonomic scope" value="Bacteria"/>
</dbReference>
<dbReference type="Gene3D" id="3.40.50.300">
    <property type="entry name" value="P-loop containing nucleotide triphosphate hydrolases"/>
    <property type="match status" value="1"/>
</dbReference>
<organism evidence="4 5">
    <name type="scientific">Bifidobacterium bifidum (strain PRL2010)</name>
    <dbReference type="NCBI Taxonomy" id="702459"/>
    <lineage>
        <taxon>Bacteria</taxon>
        <taxon>Bacillati</taxon>
        <taxon>Actinomycetota</taxon>
        <taxon>Actinomycetes</taxon>
        <taxon>Bifidobacteriales</taxon>
        <taxon>Bifidobacteriaceae</taxon>
        <taxon>Bifidobacterium</taxon>
    </lineage>
</organism>
<evidence type="ECO:0000256" key="2">
    <source>
        <dbReference type="SAM" id="MobiDB-lite"/>
    </source>
</evidence>
<feature type="region of interest" description="Disordered" evidence="2">
    <location>
        <begin position="1"/>
        <end position="147"/>
    </location>
</feature>
<dbReference type="InterPro" id="IPR003439">
    <property type="entry name" value="ABC_transporter-like_ATP-bd"/>
</dbReference>
<dbReference type="InterPro" id="IPR027417">
    <property type="entry name" value="P-loop_NTPase"/>
</dbReference>
<dbReference type="InterPro" id="IPR015854">
    <property type="entry name" value="ABC_transpr_LolD-like"/>
</dbReference>
<dbReference type="OrthoDB" id="3239808at2"/>
<feature type="compositionally biased region" description="Polar residues" evidence="2">
    <location>
        <begin position="52"/>
        <end position="63"/>
    </location>
</feature>
<evidence type="ECO:0000256" key="1">
    <source>
        <dbReference type="ARBA" id="ARBA00005417"/>
    </source>
</evidence>
<feature type="compositionally biased region" description="Acidic residues" evidence="2">
    <location>
        <begin position="101"/>
        <end position="117"/>
    </location>
</feature>
<proteinExistence type="inferred from homology"/>
<dbReference type="KEGG" id="bbp:BBPR_1776"/>
<dbReference type="GO" id="GO:0005524">
    <property type="term" value="F:ATP binding"/>
    <property type="evidence" value="ECO:0007669"/>
    <property type="project" value="InterPro"/>
</dbReference>
<dbReference type="HOGENOM" id="CLU_063827_0_0_11"/>
<dbReference type="Proteomes" id="UP000002312">
    <property type="component" value="Chromosome"/>
</dbReference>